<sequence>GGEPLQSSTHTLTIRVCECDTDGDVSSCRNADPHTLPANLSTTALTTVLTCGSVML</sequence>
<gene>
    <name evidence="1" type="ORF">DAT39_019730</name>
</gene>
<dbReference type="EMBL" id="QNUK01000671">
    <property type="protein sequence ID" value="KAF5890572.1"/>
    <property type="molecule type" value="Genomic_DNA"/>
</dbReference>
<reference evidence="1" key="1">
    <citation type="submission" date="2020-07" db="EMBL/GenBank/DDBJ databases">
        <title>Clarias magur genome sequencing, assembly and annotation.</title>
        <authorList>
            <person name="Kushwaha B."/>
            <person name="Kumar R."/>
            <person name="Das P."/>
            <person name="Joshi C.G."/>
            <person name="Kumar D."/>
            <person name="Nagpure N.S."/>
            <person name="Pandey M."/>
            <person name="Agarwal S."/>
            <person name="Srivastava S."/>
            <person name="Singh M."/>
            <person name="Sahoo L."/>
            <person name="Jayasankar P."/>
            <person name="Meher P.K."/>
            <person name="Koringa P.G."/>
            <person name="Iquebal M.A."/>
            <person name="Das S.P."/>
            <person name="Bit A."/>
            <person name="Patnaik S."/>
            <person name="Patel N."/>
            <person name="Shah T.M."/>
            <person name="Hinsu A."/>
            <person name="Jena J.K."/>
        </authorList>
    </citation>
    <scope>NUCLEOTIDE SEQUENCE</scope>
    <source>
        <strain evidence="1">CIFAMagur01</strain>
        <tissue evidence="1">Testis</tissue>
    </source>
</reference>
<accession>A0A8J4U7E4</accession>
<proteinExistence type="predicted"/>
<dbReference type="AlphaFoldDB" id="A0A8J4U7E4"/>
<name>A0A8J4U7E4_CLAMG</name>
<feature type="non-terminal residue" evidence="1">
    <location>
        <position position="1"/>
    </location>
</feature>
<keyword evidence="2" id="KW-1185">Reference proteome</keyword>
<organism evidence="1 2">
    <name type="scientific">Clarias magur</name>
    <name type="common">Asian catfish</name>
    <name type="synonym">Macropteronotus magur</name>
    <dbReference type="NCBI Taxonomy" id="1594786"/>
    <lineage>
        <taxon>Eukaryota</taxon>
        <taxon>Metazoa</taxon>
        <taxon>Chordata</taxon>
        <taxon>Craniata</taxon>
        <taxon>Vertebrata</taxon>
        <taxon>Euteleostomi</taxon>
        <taxon>Actinopterygii</taxon>
        <taxon>Neopterygii</taxon>
        <taxon>Teleostei</taxon>
        <taxon>Ostariophysi</taxon>
        <taxon>Siluriformes</taxon>
        <taxon>Clariidae</taxon>
        <taxon>Clarias</taxon>
    </lineage>
</organism>
<dbReference type="OrthoDB" id="8912078at2759"/>
<evidence type="ECO:0000313" key="2">
    <source>
        <dbReference type="Proteomes" id="UP000727407"/>
    </source>
</evidence>
<dbReference type="Proteomes" id="UP000727407">
    <property type="component" value="Unassembled WGS sequence"/>
</dbReference>
<feature type="non-terminal residue" evidence="1">
    <location>
        <position position="56"/>
    </location>
</feature>
<comment type="caution">
    <text evidence="1">The sequence shown here is derived from an EMBL/GenBank/DDBJ whole genome shotgun (WGS) entry which is preliminary data.</text>
</comment>
<evidence type="ECO:0000313" key="1">
    <source>
        <dbReference type="EMBL" id="KAF5890572.1"/>
    </source>
</evidence>
<protein>
    <submittedName>
        <fullName evidence="1">Cadherin-20-like isoform X2</fullName>
    </submittedName>
</protein>